<dbReference type="SUPFAM" id="SSF50630">
    <property type="entry name" value="Acid proteases"/>
    <property type="match status" value="1"/>
</dbReference>
<proteinExistence type="inferred from homology"/>
<keyword evidence="6" id="KW-0064">Aspartyl protease</keyword>
<evidence type="ECO:0000256" key="9">
    <source>
        <dbReference type="ARBA" id="ARBA00023136"/>
    </source>
</evidence>
<evidence type="ECO:0000256" key="11">
    <source>
        <dbReference type="PIRSR" id="PIRSR601461-1"/>
    </source>
</evidence>
<keyword evidence="7" id="KW-0378">Hydrolase</keyword>
<evidence type="ECO:0000313" key="14">
    <source>
        <dbReference type="Proteomes" id="UP000001514"/>
    </source>
</evidence>
<dbReference type="HOGENOM" id="CLU_005738_7_0_1"/>
<evidence type="ECO:0000256" key="8">
    <source>
        <dbReference type="ARBA" id="ARBA00022989"/>
    </source>
</evidence>
<dbReference type="InterPro" id="IPR021109">
    <property type="entry name" value="Peptidase_aspartic_dom_sf"/>
</dbReference>
<dbReference type="InParanoid" id="D8RJK2"/>
<dbReference type="InterPro" id="IPR001461">
    <property type="entry name" value="Aspartic_peptidase_A1"/>
</dbReference>
<evidence type="ECO:0000256" key="6">
    <source>
        <dbReference type="ARBA" id="ARBA00022750"/>
    </source>
</evidence>
<dbReference type="PANTHER" id="PTHR13683">
    <property type="entry name" value="ASPARTYL PROTEASES"/>
    <property type="match status" value="1"/>
</dbReference>
<dbReference type="InterPro" id="IPR032799">
    <property type="entry name" value="TAXi_C"/>
</dbReference>
<keyword evidence="5" id="KW-0732">Signal</keyword>
<dbReference type="InterPro" id="IPR033121">
    <property type="entry name" value="PEPTIDASE_A1"/>
</dbReference>
<dbReference type="Gene3D" id="2.40.70.10">
    <property type="entry name" value="Acid Proteases"/>
    <property type="match status" value="2"/>
</dbReference>
<comment type="subcellular location">
    <subcellularLocation>
        <location evidence="1">Membrane</location>
    </subcellularLocation>
</comment>
<comment type="similarity">
    <text evidence="2">Belongs to the peptidase A1 family.</text>
</comment>
<keyword evidence="9" id="KW-0472">Membrane</keyword>
<dbReference type="InterPro" id="IPR032861">
    <property type="entry name" value="TAXi_N"/>
</dbReference>
<keyword evidence="14" id="KW-1185">Reference proteome</keyword>
<dbReference type="eggNOG" id="KOG1339">
    <property type="taxonomic scope" value="Eukaryota"/>
</dbReference>
<keyword evidence="3" id="KW-0645">Protease</keyword>
<gene>
    <name evidence="13" type="ORF">SELMODRAFT_63598</name>
</gene>
<dbReference type="Pfam" id="PF14543">
    <property type="entry name" value="TAXi_N"/>
    <property type="match status" value="1"/>
</dbReference>
<evidence type="ECO:0000256" key="1">
    <source>
        <dbReference type="ARBA" id="ARBA00004370"/>
    </source>
</evidence>
<feature type="active site" evidence="11">
    <location>
        <position position="47"/>
    </location>
</feature>
<dbReference type="GO" id="GO:0016020">
    <property type="term" value="C:membrane"/>
    <property type="evidence" value="ECO:0007669"/>
    <property type="project" value="UniProtKB-SubCell"/>
</dbReference>
<organism evidence="14">
    <name type="scientific">Selaginella moellendorffii</name>
    <name type="common">Spikemoss</name>
    <dbReference type="NCBI Taxonomy" id="88036"/>
    <lineage>
        <taxon>Eukaryota</taxon>
        <taxon>Viridiplantae</taxon>
        <taxon>Streptophyta</taxon>
        <taxon>Embryophyta</taxon>
        <taxon>Tracheophyta</taxon>
        <taxon>Lycopodiopsida</taxon>
        <taxon>Selaginellales</taxon>
        <taxon>Selaginellaceae</taxon>
        <taxon>Selaginella</taxon>
    </lineage>
</organism>
<keyword evidence="8" id="KW-1133">Transmembrane helix</keyword>
<name>D8RJK2_SELML</name>
<dbReference type="InterPro" id="IPR034161">
    <property type="entry name" value="Pepsin-like_plant"/>
</dbReference>
<dbReference type="CDD" id="cd05476">
    <property type="entry name" value="pepsin_A_like_plant"/>
    <property type="match status" value="1"/>
</dbReference>
<dbReference type="OrthoDB" id="2747330at2759"/>
<protein>
    <recommendedName>
        <fullName evidence="12">Peptidase A1 domain-containing protein</fullName>
    </recommendedName>
</protein>
<evidence type="ECO:0000259" key="12">
    <source>
        <dbReference type="PROSITE" id="PS51767"/>
    </source>
</evidence>
<feature type="non-terminal residue" evidence="13">
    <location>
        <position position="395"/>
    </location>
</feature>
<evidence type="ECO:0000256" key="4">
    <source>
        <dbReference type="ARBA" id="ARBA00022692"/>
    </source>
</evidence>
<reference evidence="13 14" key="1">
    <citation type="journal article" date="2011" name="Science">
        <title>The Selaginella genome identifies genetic changes associated with the evolution of vascular plants.</title>
        <authorList>
            <person name="Banks J.A."/>
            <person name="Nishiyama T."/>
            <person name="Hasebe M."/>
            <person name="Bowman J.L."/>
            <person name="Gribskov M."/>
            <person name="dePamphilis C."/>
            <person name="Albert V.A."/>
            <person name="Aono N."/>
            <person name="Aoyama T."/>
            <person name="Ambrose B.A."/>
            <person name="Ashton N.W."/>
            <person name="Axtell M.J."/>
            <person name="Barker E."/>
            <person name="Barker M.S."/>
            <person name="Bennetzen J.L."/>
            <person name="Bonawitz N.D."/>
            <person name="Chapple C."/>
            <person name="Cheng C."/>
            <person name="Correa L.G."/>
            <person name="Dacre M."/>
            <person name="DeBarry J."/>
            <person name="Dreyer I."/>
            <person name="Elias M."/>
            <person name="Engstrom E.M."/>
            <person name="Estelle M."/>
            <person name="Feng L."/>
            <person name="Finet C."/>
            <person name="Floyd S.K."/>
            <person name="Frommer W.B."/>
            <person name="Fujita T."/>
            <person name="Gramzow L."/>
            <person name="Gutensohn M."/>
            <person name="Harholt J."/>
            <person name="Hattori M."/>
            <person name="Heyl A."/>
            <person name="Hirai T."/>
            <person name="Hiwatashi Y."/>
            <person name="Ishikawa M."/>
            <person name="Iwata M."/>
            <person name="Karol K.G."/>
            <person name="Koehler B."/>
            <person name="Kolukisaoglu U."/>
            <person name="Kubo M."/>
            <person name="Kurata T."/>
            <person name="Lalonde S."/>
            <person name="Li K."/>
            <person name="Li Y."/>
            <person name="Litt A."/>
            <person name="Lyons E."/>
            <person name="Manning G."/>
            <person name="Maruyama T."/>
            <person name="Michael T.P."/>
            <person name="Mikami K."/>
            <person name="Miyazaki S."/>
            <person name="Morinaga S."/>
            <person name="Murata T."/>
            <person name="Mueller-Roeber B."/>
            <person name="Nelson D.R."/>
            <person name="Obara M."/>
            <person name="Oguri Y."/>
            <person name="Olmstead R.G."/>
            <person name="Onodera N."/>
            <person name="Petersen B.L."/>
            <person name="Pils B."/>
            <person name="Prigge M."/>
            <person name="Rensing S.A."/>
            <person name="Riano-Pachon D.M."/>
            <person name="Roberts A.W."/>
            <person name="Sato Y."/>
            <person name="Scheller H.V."/>
            <person name="Schulz B."/>
            <person name="Schulz C."/>
            <person name="Shakirov E.V."/>
            <person name="Shibagaki N."/>
            <person name="Shinohara N."/>
            <person name="Shippen D.E."/>
            <person name="Soerensen I."/>
            <person name="Sotooka R."/>
            <person name="Sugimoto N."/>
            <person name="Sugita M."/>
            <person name="Sumikawa N."/>
            <person name="Tanurdzic M."/>
            <person name="Theissen G."/>
            <person name="Ulvskov P."/>
            <person name="Wakazuki S."/>
            <person name="Weng J.K."/>
            <person name="Willats W.W."/>
            <person name="Wipf D."/>
            <person name="Wolf P.G."/>
            <person name="Yang L."/>
            <person name="Zimmer A.D."/>
            <person name="Zhu Q."/>
            <person name="Mitros T."/>
            <person name="Hellsten U."/>
            <person name="Loque D."/>
            <person name="Otillar R."/>
            <person name="Salamov A."/>
            <person name="Schmutz J."/>
            <person name="Shapiro H."/>
            <person name="Lindquist E."/>
            <person name="Lucas S."/>
            <person name="Rokhsar D."/>
            <person name="Grigoriev I.V."/>
        </authorList>
    </citation>
    <scope>NUCLEOTIDE SEQUENCE [LARGE SCALE GENOMIC DNA]</scope>
</reference>
<evidence type="ECO:0000256" key="10">
    <source>
        <dbReference type="ARBA" id="ARBA00023180"/>
    </source>
</evidence>
<dbReference type="Pfam" id="PF14541">
    <property type="entry name" value="TAXi_C"/>
    <property type="match status" value="1"/>
</dbReference>
<dbReference type="Proteomes" id="UP000001514">
    <property type="component" value="Unassembled WGS sequence"/>
</dbReference>
<dbReference type="FunCoup" id="D8RJK2">
    <property type="interactions" value="1857"/>
</dbReference>
<dbReference type="AlphaFoldDB" id="D8RJK2"/>
<evidence type="ECO:0000313" key="13">
    <source>
        <dbReference type="EMBL" id="EFJ27921.1"/>
    </source>
</evidence>
<evidence type="ECO:0000256" key="7">
    <source>
        <dbReference type="ARBA" id="ARBA00022801"/>
    </source>
</evidence>
<keyword evidence="4" id="KW-0812">Transmembrane</keyword>
<keyword evidence="10" id="KW-0325">Glycoprotein</keyword>
<evidence type="ECO:0000256" key="3">
    <source>
        <dbReference type="ARBA" id="ARBA00022670"/>
    </source>
</evidence>
<feature type="non-terminal residue" evidence="13">
    <location>
        <position position="1"/>
    </location>
</feature>
<accession>D8RJK2</accession>
<dbReference type="Gramene" id="EFJ27921">
    <property type="protein sequence ID" value="EFJ27921"/>
    <property type="gene ID" value="SELMODRAFT_63598"/>
</dbReference>
<feature type="domain" description="Peptidase A1" evidence="12">
    <location>
        <begin position="29"/>
        <end position="391"/>
    </location>
</feature>
<feature type="active site" evidence="11">
    <location>
        <position position="264"/>
    </location>
</feature>
<dbReference type="GO" id="GO:0006508">
    <property type="term" value="P:proteolysis"/>
    <property type="evidence" value="ECO:0007669"/>
    <property type="project" value="UniProtKB-KW"/>
</dbReference>
<dbReference type="EMBL" id="GL377581">
    <property type="protein sequence ID" value="EFJ27921.1"/>
    <property type="molecule type" value="Genomic_DNA"/>
</dbReference>
<dbReference type="GO" id="GO:0004190">
    <property type="term" value="F:aspartic-type endopeptidase activity"/>
    <property type="evidence" value="ECO:0007669"/>
    <property type="project" value="UniProtKB-KW"/>
</dbReference>
<dbReference type="PANTHER" id="PTHR13683:SF375">
    <property type="entry name" value="PEPTIDASE A1 DOMAIN-CONTAINING PROTEIN"/>
    <property type="match status" value="1"/>
</dbReference>
<dbReference type="PRINTS" id="PR00792">
    <property type="entry name" value="PEPSIN"/>
</dbReference>
<evidence type="ECO:0000256" key="2">
    <source>
        <dbReference type="ARBA" id="ARBA00007447"/>
    </source>
</evidence>
<evidence type="ECO:0000256" key="5">
    <source>
        <dbReference type="ARBA" id="ARBA00022729"/>
    </source>
</evidence>
<dbReference type="OMA" id="HIVFMEF"/>
<sequence>DRGRRGRFLAEGVDFSLGGTADPLSGGLYFTQVGLGNPVKHYIVQVDTGSDVLWVNCRPCSGCPRKSALNIPLTMYDPRESSTTSLVSCSDPLCVRGRRFAEAQCSQTTNNCEYIFSYGDGSTSEGYYVRDAMQYNVISSNGLANTTSQVLFGCSIRQTGDLSTSQQAVDGIIGFGQLELSVPNQLAAQQNIPRVFSHCLEGEKRGGGILVIGGIAEPGMTYTPLVPDSVHYNVVLRGISVNSNRLPIDAEDFSSTNDTGVIMDSGTTLAYFPSGAYNVFVQAIREATSATPVRVQGMDTQCFLVSGRLSDLFPNVTLNFEGGAMELQPDNYLMWGGTAPTGTTDVWCIGWQSSSSSAGPKDGSQLTILGDIVLKDKLVVYDLDNSRIGWMSYNC</sequence>
<dbReference type="PROSITE" id="PS51767">
    <property type="entry name" value="PEPTIDASE_A1"/>
    <property type="match status" value="1"/>
</dbReference>
<dbReference type="KEGG" id="smo:SELMODRAFT_63598"/>